<keyword evidence="1" id="KW-1133">Transmembrane helix</keyword>
<organism evidence="2 3">
    <name type="scientific">Nocardioides albertanoniae</name>
    <dbReference type="NCBI Taxonomy" id="1175486"/>
    <lineage>
        <taxon>Bacteria</taxon>
        <taxon>Bacillati</taxon>
        <taxon>Actinomycetota</taxon>
        <taxon>Actinomycetes</taxon>
        <taxon>Propionibacteriales</taxon>
        <taxon>Nocardioidaceae</taxon>
        <taxon>Nocardioides</taxon>
    </lineage>
</organism>
<accession>A0A543A688</accession>
<protein>
    <submittedName>
        <fullName evidence="2">Uncharacterized protein</fullName>
    </submittedName>
</protein>
<sequence>MNYPPPHHHQPHGRPPRDPLAVAGRLAAVICSLLFWLVAAIALIAAVVGVFRAFGGDVSWRSVGIWTVAGIGCFAMSWIIAALGRIGLDDEPIGSWRVAPFELARIVYRNR</sequence>
<gene>
    <name evidence="2" type="ORF">FB381_2002</name>
</gene>
<evidence type="ECO:0000256" key="1">
    <source>
        <dbReference type="SAM" id="Phobius"/>
    </source>
</evidence>
<comment type="caution">
    <text evidence="2">The sequence shown here is derived from an EMBL/GenBank/DDBJ whole genome shotgun (WGS) entry which is preliminary data.</text>
</comment>
<dbReference type="Proteomes" id="UP000320209">
    <property type="component" value="Unassembled WGS sequence"/>
</dbReference>
<feature type="transmembrane region" description="Helical" evidence="1">
    <location>
        <begin position="26"/>
        <end position="51"/>
    </location>
</feature>
<dbReference type="RefSeq" id="WP_141780144.1">
    <property type="nucleotide sequence ID" value="NZ_VFOV01000001.1"/>
</dbReference>
<evidence type="ECO:0000313" key="2">
    <source>
        <dbReference type="EMBL" id="TQL68113.1"/>
    </source>
</evidence>
<dbReference type="EMBL" id="VFOV01000001">
    <property type="protein sequence ID" value="TQL68113.1"/>
    <property type="molecule type" value="Genomic_DNA"/>
</dbReference>
<proteinExistence type="predicted"/>
<feature type="transmembrane region" description="Helical" evidence="1">
    <location>
        <begin position="63"/>
        <end position="88"/>
    </location>
</feature>
<keyword evidence="1" id="KW-0812">Transmembrane</keyword>
<dbReference type="OrthoDB" id="3784503at2"/>
<keyword evidence="1" id="KW-0472">Membrane</keyword>
<keyword evidence="3" id="KW-1185">Reference proteome</keyword>
<evidence type="ECO:0000313" key="3">
    <source>
        <dbReference type="Proteomes" id="UP000320209"/>
    </source>
</evidence>
<reference evidence="2 3" key="1">
    <citation type="submission" date="2019-06" db="EMBL/GenBank/DDBJ databases">
        <title>Sequencing the genomes of 1000 actinobacteria strains.</title>
        <authorList>
            <person name="Klenk H.-P."/>
        </authorList>
    </citation>
    <scope>NUCLEOTIDE SEQUENCE [LARGE SCALE GENOMIC DNA]</scope>
    <source>
        <strain evidence="2 3">DSM 25218</strain>
    </source>
</reference>
<name>A0A543A688_9ACTN</name>
<dbReference type="AlphaFoldDB" id="A0A543A688"/>